<evidence type="ECO:0000313" key="2">
    <source>
        <dbReference type="EMBL" id="AIT05676.1"/>
    </source>
</evidence>
<dbReference type="NCBIfam" id="TIGR03100">
    <property type="entry name" value="hydr1_PEP"/>
    <property type="match status" value="1"/>
</dbReference>
<dbReference type="InterPro" id="IPR029058">
    <property type="entry name" value="AB_hydrolase_fold"/>
</dbReference>
<dbReference type="InterPro" id="IPR000073">
    <property type="entry name" value="AB_hydrolase_1"/>
</dbReference>
<gene>
    <name evidence="2" type="ORF">MC45_03830</name>
</gene>
<evidence type="ECO:0000313" key="3">
    <source>
        <dbReference type="Proteomes" id="UP000033200"/>
    </source>
</evidence>
<dbReference type="HOGENOM" id="CLU_075730_0_0_5"/>
<keyword evidence="3" id="KW-1185">Reference proteome</keyword>
<protein>
    <submittedName>
        <fullName evidence="2">Alpha/beta hydrolase</fullName>
    </submittedName>
</protein>
<proteinExistence type="predicted"/>
<accession>A0A097EDN0</accession>
<evidence type="ECO:0000259" key="1">
    <source>
        <dbReference type="Pfam" id="PF12697"/>
    </source>
</evidence>
<keyword evidence="2" id="KW-0378">Hydrolase</keyword>
<feature type="domain" description="AB hydrolase-1" evidence="1">
    <location>
        <begin position="45"/>
        <end position="239"/>
    </location>
</feature>
<dbReference type="SUPFAM" id="SSF53474">
    <property type="entry name" value="alpha/beta-Hydrolases"/>
    <property type="match status" value="1"/>
</dbReference>
<dbReference type="InterPro" id="IPR017531">
    <property type="entry name" value="Hydrolase-1_PEP"/>
</dbReference>
<dbReference type="AlphaFoldDB" id="A0A097EDN0"/>
<dbReference type="STRING" id="1549858.MC45_03830"/>
<dbReference type="Proteomes" id="UP000033200">
    <property type="component" value="Chromosome"/>
</dbReference>
<dbReference type="KEGG" id="stax:MC45_03830"/>
<dbReference type="Gene3D" id="3.40.50.1820">
    <property type="entry name" value="alpha/beta hydrolase"/>
    <property type="match status" value="1"/>
</dbReference>
<dbReference type="RefSeq" id="WP_038659729.1">
    <property type="nucleotide sequence ID" value="NZ_CP009571.1"/>
</dbReference>
<dbReference type="eggNOG" id="COG1073">
    <property type="taxonomic scope" value="Bacteria"/>
</dbReference>
<dbReference type="Pfam" id="PF12697">
    <property type="entry name" value="Abhydrolase_6"/>
    <property type="match status" value="1"/>
</dbReference>
<organism evidence="2 3">
    <name type="scientific">Sphingomonas taxi</name>
    <dbReference type="NCBI Taxonomy" id="1549858"/>
    <lineage>
        <taxon>Bacteria</taxon>
        <taxon>Pseudomonadati</taxon>
        <taxon>Pseudomonadota</taxon>
        <taxon>Alphaproteobacteria</taxon>
        <taxon>Sphingomonadales</taxon>
        <taxon>Sphingomonadaceae</taxon>
        <taxon>Sphingomonas</taxon>
    </lineage>
</organism>
<sequence length="256" mass="26774">MRSLIAFPCAGETLVGTLDAAPGRTGLLIVSGGNEIRCGAHRGMALLAAHVAAAGYPAFRYDRRGIGDSTGENNGYVSARDDLVAAATAFRAQAPQLMTILAYGNCDAASTLALYGRTAGIDRLLLANPWTIEDTDDLPPAAAIRATYRQRLTSPAAWARLLAGKIDFTKAIDGLRKASRTMPQPLATQMVTAIEGWGDAATVILATGDATAQAYRAAARHLPAQSIETASHSFAREEDQRQLRAAVLAALAGAGI</sequence>
<name>A0A097EDN0_9SPHN</name>
<dbReference type="GO" id="GO:0016787">
    <property type="term" value="F:hydrolase activity"/>
    <property type="evidence" value="ECO:0007669"/>
    <property type="project" value="UniProtKB-KW"/>
</dbReference>
<reference evidence="2 3" key="1">
    <citation type="submission" date="2014-09" db="EMBL/GenBank/DDBJ databases">
        <title>Using Illumina technology Improving SMRT sequencing Genome Assembly by RASTools.</title>
        <authorList>
            <person name="Zhou Y."/>
            <person name="Ma T."/>
            <person name="Liu T."/>
        </authorList>
    </citation>
    <scope>NUCLEOTIDE SEQUENCE [LARGE SCALE GENOMIC DNA]</scope>
    <source>
        <strain evidence="2 3">ATCC 55669</strain>
    </source>
</reference>
<dbReference type="EMBL" id="CP009571">
    <property type="protein sequence ID" value="AIT05676.1"/>
    <property type="molecule type" value="Genomic_DNA"/>
</dbReference>